<dbReference type="PROSITE" id="PS51186">
    <property type="entry name" value="GNAT"/>
    <property type="match status" value="1"/>
</dbReference>
<dbReference type="Proteomes" id="UP000050901">
    <property type="component" value="Unassembled WGS sequence"/>
</dbReference>
<evidence type="ECO:0000256" key="2">
    <source>
        <dbReference type="ARBA" id="ARBA00023315"/>
    </source>
</evidence>
<dbReference type="InterPro" id="IPR016181">
    <property type="entry name" value="Acyl_CoA_acyltransferase"/>
</dbReference>
<dbReference type="PANTHER" id="PTHR10908:SF0">
    <property type="entry name" value="SEROTONIN N-ACETYLTRANSFERASE"/>
    <property type="match status" value="1"/>
</dbReference>
<gene>
    <name evidence="4" type="ORF">FC47_GL002048</name>
</gene>
<dbReference type="CDD" id="cd04301">
    <property type="entry name" value="NAT_SF"/>
    <property type="match status" value="1"/>
</dbReference>
<dbReference type="InterPro" id="IPR000182">
    <property type="entry name" value="GNAT_dom"/>
</dbReference>
<sequence>MIYLTKEFAMIKITAVDPQDLPAILHIERLGFNEAEAGTAAQYQARINQLADTFLAARDADQLVGFIVGPVVDARFKYIEDWMYEANVQNRAQPGGNQMIQTIAVDPDYRGQGIGSSLLQAIEKQAIQNQRHHIALTCLLDRVPFYEKNGYVNQGIAASAHAGEVWYNMTKLLPSQPHSLG</sequence>
<accession>A0A0R1NZY0</accession>
<evidence type="ECO:0000256" key="1">
    <source>
        <dbReference type="ARBA" id="ARBA00022679"/>
    </source>
</evidence>
<dbReference type="PANTHER" id="PTHR10908">
    <property type="entry name" value="SEROTONIN N-ACETYLTRANSFERASE"/>
    <property type="match status" value="1"/>
</dbReference>
<proteinExistence type="predicted"/>
<dbReference type="Gene3D" id="3.40.630.30">
    <property type="match status" value="1"/>
</dbReference>
<reference evidence="4 5" key="1">
    <citation type="journal article" date="2015" name="Genome Announc.">
        <title>Expanding the biotechnology potential of lactobacilli through comparative genomics of 213 strains and associated genera.</title>
        <authorList>
            <person name="Sun Z."/>
            <person name="Harris H.M."/>
            <person name="McCann A."/>
            <person name="Guo C."/>
            <person name="Argimon S."/>
            <person name="Zhang W."/>
            <person name="Yang X."/>
            <person name="Jeffery I.B."/>
            <person name="Cooney J.C."/>
            <person name="Kagawa T.F."/>
            <person name="Liu W."/>
            <person name="Song Y."/>
            <person name="Salvetti E."/>
            <person name="Wrobel A."/>
            <person name="Rasinkangas P."/>
            <person name="Parkhill J."/>
            <person name="Rea M.C."/>
            <person name="O'Sullivan O."/>
            <person name="Ritari J."/>
            <person name="Douillard F.P."/>
            <person name="Paul Ross R."/>
            <person name="Yang R."/>
            <person name="Briner A.E."/>
            <person name="Felis G.E."/>
            <person name="de Vos W.M."/>
            <person name="Barrangou R."/>
            <person name="Klaenhammer T.R."/>
            <person name="Caufield P.W."/>
            <person name="Cui Y."/>
            <person name="Zhang H."/>
            <person name="O'Toole P.W."/>
        </authorList>
    </citation>
    <scope>NUCLEOTIDE SEQUENCE [LARGE SCALE GENOMIC DNA]</scope>
    <source>
        <strain evidence="4 5">DSM 13345</strain>
    </source>
</reference>
<comment type="caution">
    <text evidence="4">The sequence shown here is derived from an EMBL/GenBank/DDBJ whole genome shotgun (WGS) entry which is preliminary data.</text>
</comment>
<feature type="domain" description="N-acetyltransferase" evidence="3">
    <location>
        <begin position="11"/>
        <end position="174"/>
    </location>
</feature>
<dbReference type="Pfam" id="PF13508">
    <property type="entry name" value="Acetyltransf_7"/>
    <property type="match status" value="1"/>
</dbReference>
<dbReference type="InterPro" id="IPR051635">
    <property type="entry name" value="SNAT-like"/>
</dbReference>
<organism evidence="4 5">
    <name type="scientific">Limosilactobacillus mucosae DSM 13345</name>
    <dbReference type="NCBI Taxonomy" id="1423771"/>
    <lineage>
        <taxon>Bacteria</taxon>
        <taxon>Bacillati</taxon>
        <taxon>Bacillota</taxon>
        <taxon>Bacilli</taxon>
        <taxon>Lactobacillales</taxon>
        <taxon>Lactobacillaceae</taxon>
        <taxon>Limosilactobacillus</taxon>
    </lineage>
</organism>
<keyword evidence="1 4" id="KW-0808">Transferase</keyword>
<dbReference type="AlphaFoldDB" id="A0A0R1NZY0"/>
<keyword evidence="2" id="KW-0012">Acyltransferase</keyword>
<evidence type="ECO:0000259" key="3">
    <source>
        <dbReference type="PROSITE" id="PS51186"/>
    </source>
</evidence>
<evidence type="ECO:0000313" key="5">
    <source>
        <dbReference type="Proteomes" id="UP000050901"/>
    </source>
</evidence>
<protein>
    <submittedName>
        <fullName evidence="4">Acetyltransferase</fullName>
    </submittedName>
</protein>
<dbReference type="SUPFAM" id="SSF55729">
    <property type="entry name" value="Acyl-CoA N-acyltransferases (Nat)"/>
    <property type="match status" value="1"/>
</dbReference>
<dbReference type="EMBL" id="AZEQ01000009">
    <property type="protein sequence ID" value="KRL25792.1"/>
    <property type="molecule type" value="Genomic_DNA"/>
</dbReference>
<dbReference type="PATRIC" id="fig|1423771.3.peg.2128"/>
<evidence type="ECO:0000313" key="4">
    <source>
        <dbReference type="EMBL" id="KRL25792.1"/>
    </source>
</evidence>
<dbReference type="GO" id="GO:0008080">
    <property type="term" value="F:N-acetyltransferase activity"/>
    <property type="evidence" value="ECO:0007669"/>
    <property type="project" value="UniProtKB-ARBA"/>
</dbReference>
<name>A0A0R1NZY0_LIMMU</name>